<gene>
    <name evidence="1" type="ORF">LOK49_LG09G01001</name>
</gene>
<keyword evidence="2" id="KW-1185">Reference proteome</keyword>
<proteinExistence type="predicted"/>
<dbReference type="Proteomes" id="UP001060215">
    <property type="component" value="Chromosome 8"/>
</dbReference>
<protein>
    <submittedName>
        <fullName evidence="1">LRR receptor-like serine/threonine-protein kinase</fullName>
    </submittedName>
</protein>
<sequence>MKEHLLLCRLLCSTLLLSALTCKTTRCFRRISAMGVSRSPSGRAGDRTGYLPPNGTLPQEEVYALNALFGQFPRTSKVDGASKFSASDCNNRLTNLVDCYCYNATCTVTGLYLSSAGLKGEIPKEIGKLTSLDTLSLAHNKFSKIPSSLQNLSMLSYILLDDNFLGGHIPTFFGQMKSLTFLSLTDNNFDGPIPPELGALPYLRSLYLDGNLLSGQIPSQLGSLSSLMILDLSDNGLSGELPYELGHLTNLTRLKLPNNNFSGNLHKLFDQLIDVRYFDIRGNNFNGQIPAFIAQWKSITELYLVGNNFEWPVSHGVFQSLTNLEILQLADITGSPRQDRYFPIVNNRSLKHLTLRNCSLGGPIPEFIWRSQSLEYLDLSFNNLVGELPTFASDNLKYIYLRGNMLNNSSLGWFTNISNSSVDISENKFPSLPLPDKSITKNWNLFSCCSNITDMPIEAWGQQDYHCDNKKLKYDHLYINCGGGVASINGTEYEADNETLGGSSHFFLSPNKKWGYSSMGSFSESYTGWWSPSPSQSKYLSYKTCDLNMSDAILYSTARIAPISLKYYGFCLKNGHYIVKLHFAEIAWNQQRGLNQTKLSSTLKRIFNVKIQDKEIPNFNIVEQAKGVDKNITQEFKVNVNNSRLEIHLYWAGKGSTGYRFSQYGPLISGISVHRVKYKLPPLVIAGIVASALLILALALLSLWKLGCFRKKGLHDEELKGMELLSGSFFNARQIKAATQNFSPAMKLGEGGFGSVYKGVLLNGTAIAVKQLSSKSRQGIREFVNEVGTISALQHPNLVKLLGCCAEDNQLLLVYEFMENNSLAHALFGPDEVRSRLNWPTRVQICLGIAKGLTFLHEECKVKIVHRDIKPTNILLDKDFNAKISDFGFAKLYEEEVTHVVTKIAGTTGYMAPEYAMRGHLTNKADVYSFGVVTLEIVSGKNSTSYRPNDENVYLLDLAYVLRQKGNLIELVDPSLGSDYSSEQANTILELAMSCTNLSPSLRPPMSEVVKTLEGKSKVVGASPSAPNSMDDSAMAEEMDGFSQSAEFGSTSQEGTSNANSSSQAVSKEVEKFDTFF</sequence>
<name>A0ACC0GKB5_9ERIC</name>
<reference evidence="1 2" key="1">
    <citation type="journal article" date="2022" name="Plant J.">
        <title>Chromosome-level genome of Camellia lanceoleosa provides a valuable resource for understanding genome evolution and self-incompatibility.</title>
        <authorList>
            <person name="Gong W."/>
            <person name="Xiao S."/>
            <person name="Wang L."/>
            <person name="Liao Z."/>
            <person name="Chang Y."/>
            <person name="Mo W."/>
            <person name="Hu G."/>
            <person name="Li W."/>
            <person name="Zhao G."/>
            <person name="Zhu H."/>
            <person name="Hu X."/>
            <person name="Ji K."/>
            <person name="Xiang X."/>
            <person name="Song Q."/>
            <person name="Yuan D."/>
            <person name="Jin S."/>
            <person name="Zhang L."/>
        </authorList>
    </citation>
    <scope>NUCLEOTIDE SEQUENCE [LARGE SCALE GENOMIC DNA]</scope>
    <source>
        <strain evidence="1">SQ_2022a</strain>
    </source>
</reference>
<accession>A0ACC0GKB5</accession>
<comment type="caution">
    <text evidence="1">The sequence shown here is derived from an EMBL/GenBank/DDBJ whole genome shotgun (WGS) entry which is preliminary data.</text>
</comment>
<dbReference type="EMBL" id="CM045765">
    <property type="protein sequence ID" value="KAI8001622.1"/>
    <property type="molecule type" value="Genomic_DNA"/>
</dbReference>
<evidence type="ECO:0000313" key="2">
    <source>
        <dbReference type="Proteomes" id="UP001060215"/>
    </source>
</evidence>
<organism evidence="1 2">
    <name type="scientific">Camellia lanceoleosa</name>
    <dbReference type="NCBI Taxonomy" id="1840588"/>
    <lineage>
        <taxon>Eukaryota</taxon>
        <taxon>Viridiplantae</taxon>
        <taxon>Streptophyta</taxon>
        <taxon>Embryophyta</taxon>
        <taxon>Tracheophyta</taxon>
        <taxon>Spermatophyta</taxon>
        <taxon>Magnoliopsida</taxon>
        <taxon>eudicotyledons</taxon>
        <taxon>Gunneridae</taxon>
        <taxon>Pentapetalae</taxon>
        <taxon>asterids</taxon>
        <taxon>Ericales</taxon>
        <taxon>Theaceae</taxon>
        <taxon>Camellia</taxon>
    </lineage>
</organism>
<evidence type="ECO:0000313" key="1">
    <source>
        <dbReference type="EMBL" id="KAI8001622.1"/>
    </source>
</evidence>